<proteinExistence type="predicted"/>
<organism evidence="4 5">
    <name type="scientific">Trichodelitschia bisporula</name>
    <dbReference type="NCBI Taxonomy" id="703511"/>
    <lineage>
        <taxon>Eukaryota</taxon>
        <taxon>Fungi</taxon>
        <taxon>Dikarya</taxon>
        <taxon>Ascomycota</taxon>
        <taxon>Pezizomycotina</taxon>
        <taxon>Dothideomycetes</taxon>
        <taxon>Dothideomycetes incertae sedis</taxon>
        <taxon>Phaeotrichales</taxon>
        <taxon>Phaeotrichaceae</taxon>
        <taxon>Trichodelitschia</taxon>
    </lineage>
</organism>
<protein>
    <submittedName>
        <fullName evidence="4">DUF1752-domain-containing protein</fullName>
    </submittedName>
</protein>
<evidence type="ECO:0000313" key="4">
    <source>
        <dbReference type="EMBL" id="KAF2398685.1"/>
    </source>
</evidence>
<dbReference type="GO" id="GO:0000122">
    <property type="term" value="P:negative regulation of transcription by RNA polymerase II"/>
    <property type="evidence" value="ECO:0007669"/>
    <property type="project" value="TreeGrafter"/>
</dbReference>
<feature type="region of interest" description="Disordered" evidence="1">
    <location>
        <begin position="494"/>
        <end position="527"/>
    </location>
</feature>
<feature type="compositionally biased region" description="Basic and acidic residues" evidence="1">
    <location>
        <begin position="369"/>
        <end position="380"/>
    </location>
</feature>
<feature type="region of interest" description="Disordered" evidence="1">
    <location>
        <begin position="147"/>
        <end position="198"/>
    </location>
</feature>
<dbReference type="InterPro" id="IPR021711">
    <property type="entry name" value="DUF3295"/>
</dbReference>
<evidence type="ECO:0000256" key="1">
    <source>
        <dbReference type="SAM" id="MobiDB-lite"/>
    </source>
</evidence>
<feature type="compositionally biased region" description="Acidic residues" evidence="1">
    <location>
        <begin position="332"/>
        <end position="365"/>
    </location>
</feature>
<feature type="compositionally biased region" description="Low complexity" evidence="1">
    <location>
        <begin position="154"/>
        <end position="169"/>
    </location>
</feature>
<dbReference type="PANTHER" id="PTHR28014:SF1">
    <property type="entry name" value="NEGATIVE REGULATOR OF RAS-CAMP PATHWAY"/>
    <property type="match status" value="1"/>
</dbReference>
<sequence>MPFSSQNPLLNLECGALHSIDTGNVMSLHGMWSVFRQCSETLEDGKRLENLSWRIYSRETFCCAQDPPSTQRGLDFAARRRRESPTPLPALSSSASSASSVDSDIEASRCPTSARPELVRNNSSEKGFRREKHITPIDLEKIVTSIRQKQDLKSPISPLPASLTPPSATESKPAATHTAPAEHRPASPSFSQPTHLHDSASTIATAASDMSDMSPRGDLKNTPATTVSSTSIVRGFSREQISKSFRVPVMQSTIPLPSSLKSDRPHPPPAFQKKKSTKFFLGGSSGEHGASSSVDSEYLPRSSIPDRLRPTKKTTSFSNKVSLITKPYDSDSVFEDSDEEEEEEQSESAIEEDMDEWVDDDEEESSGIPDEREMFQRVDSKPNLVSRPSLLTTLMHEKDRAAAMQNVAARAPPIRRSRTTSPNGPLVSSSQKPPQDPRARPIIQTTSNGLAPPTLSPRTTRRNMLSMELTESLRKNLLWERQVRSSTANAALKRRHTSNDVKNLQHYPGEPAPFIASRTEPKNNSSWNDYFDNGLQEYHQKGW</sequence>
<feature type="region of interest" description="Disordered" evidence="1">
    <location>
        <begin position="328"/>
        <end position="381"/>
    </location>
</feature>
<dbReference type="OrthoDB" id="5054775at2759"/>
<feature type="region of interest" description="Disordered" evidence="1">
    <location>
        <begin position="209"/>
        <end position="228"/>
    </location>
</feature>
<feature type="region of interest" description="Disordered" evidence="1">
    <location>
        <begin position="80"/>
        <end position="132"/>
    </location>
</feature>
<dbReference type="Pfam" id="PF11702">
    <property type="entry name" value="DUF3295"/>
    <property type="match status" value="1"/>
</dbReference>
<feature type="compositionally biased region" description="Low complexity" evidence="1">
    <location>
        <begin position="287"/>
        <end position="296"/>
    </location>
</feature>
<feature type="domain" description="DUF3295" evidence="3">
    <location>
        <begin position="88"/>
        <end position="543"/>
    </location>
</feature>
<dbReference type="GO" id="GO:0005737">
    <property type="term" value="C:cytoplasm"/>
    <property type="evidence" value="ECO:0007669"/>
    <property type="project" value="TreeGrafter"/>
</dbReference>
<accession>A0A6G1HSH0</accession>
<feature type="compositionally biased region" description="Polar residues" evidence="1">
    <location>
        <begin position="419"/>
        <end position="433"/>
    </location>
</feature>
<keyword evidence="5" id="KW-1185">Reference proteome</keyword>
<feature type="region of interest" description="Disordered" evidence="1">
    <location>
        <begin position="255"/>
        <end position="316"/>
    </location>
</feature>
<feature type="compositionally biased region" description="Low complexity" evidence="1">
    <location>
        <begin position="89"/>
        <end position="100"/>
    </location>
</feature>
<dbReference type="Proteomes" id="UP000799640">
    <property type="component" value="Unassembled WGS sequence"/>
</dbReference>
<dbReference type="AlphaFoldDB" id="A0A6G1HSH0"/>
<evidence type="ECO:0000259" key="3">
    <source>
        <dbReference type="Pfam" id="PF11702"/>
    </source>
</evidence>
<dbReference type="EMBL" id="ML996699">
    <property type="protein sequence ID" value="KAF2398685.1"/>
    <property type="molecule type" value="Genomic_DNA"/>
</dbReference>
<dbReference type="PANTHER" id="PTHR28014">
    <property type="entry name" value="NEGATIVE REGULATOR OF RAS-CAMP PATHWAY"/>
    <property type="match status" value="1"/>
</dbReference>
<dbReference type="InterPro" id="IPR053043">
    <property type="entry name" value="Ras-cAMP_regulatory"/>
</dbReference>
<evidence type="ECO:0000313" key="5">
    <source>
        <dbReference type="Proteomes" id="UP000799640"/>
    </source>
</evidence>
<reference evidence="4" key="1">
    <citation type="journal article" date="2020" name="Stud. Mycol.">
        <title>101 Dothideomycetes genomes: a test case for predicting lifestyles and emergence of pathogens.</title>
        <authorList>
            <person name="Haridas S."/>
            <person name="Albert R."/>
            <person name="Binder M."/>
            <person name="Bloem J."/>
            <person name="Labutti K."/>
            <person name="Salamov A."/>
            <person name="Andreopoulos B."/>
            <person name="Baker S."/>
            <person name="Barry K."/>
            <person name="Bills G."/>
            <person name="Bluhm B."/>
            <person name="Cannon C."/>
            <person name="Castanera R."/>
            <person name="Culley D."/>
            <person name="Daum C."/>
            <person name="Ezra D."/>
            <person name="Gonzalez J."/>
            <person name="Henrissat B."/>
            <person name="Kuo A."/>
            <person name="Liang C."/>
            <person name="Lipzen A."/>
            <person name="Lutzoni F."/>
            <person name="Magnuson J."/>
            <person name="Mondo S."/>
            <person name="Nolan M."/>
            <person name="Ohm R."/>
            <person name="Pangilinan J."/>
            <person name="Park H.-J."/>
            <person name="Ramirez L."/>
            <person name="Alfaro M."/>
            <person name="Sun H."/>
            <person name="Tritt A."/>
            <person name="Yoshinaga Y."/>
            <person name="Zwiers L.-H."/>
            <person name="Turgeon B."/>
            <person name="Goodwin S."/>
            <person name="Spatafora J."/>
            <person name="Crous P."/>
            <person name="Grigoriev I."/>
        </authorList>
    </citation>
    <scope>NUCLEOTIDE SEQUENCE</scope>
    <source>
        <strain evidence="4">CBS 262.69</strain>
    </source>
</reference>
<feature type="domain" description="Nitrogen regulatory protein areA GATA-like" evidence="2">
    <location>
        <begin position="31"/>
        <end position="55"/>
    </location>
</feature>
<dbReference type="GO" id="GO:0031930">
    <property type="term" value="P:mitochondria-nucleus signaling pathway"/>
    <property type="evidence" value="ECO:0007669"/>
    <property type="project" value="TreeGrafter"/>
</dbReference>
<name>A0A6G1HSH0_9PEZI</name>
<feature type="region of interest" description="Disordered" evidence="1">
    <location>
        <begin position="407"/>
        <end position="458"/>
    </location>
</feature>
<dbReference type="Pfam" id="PF08550">
    <property type="entry name" value="GATA_AreA"/>
    <property type="match status" value="1"/>
</dbReference>
<gene>
    <name evidence="4" type="ORF">EJ06DRAFT_88584</name>
</gene>
<dbReference type="InterPro" id="IPR013860">
    <property type="entry name" value="AreA_GATA"/>
</dbReference>
<evidence type="ECO:0000259" key="2">
    <source>
        <dbReference type="Pfam" id="PF08550"/>
    </source>
</evidence>
<dbReference type="GO" id="GO:0006808">
    <property type="term" value="P:regulation of nitrogen utilization"/>
    <property type="evidence" value="ECO:0007669"/>
    <property type="project" value="TreeGrafter"/>
</dbReference>